<evidence type="ECO:0000313" key="5">
    <source>
        <dbReference type="EMBL" id="CUO77138.1"/>
    </source>
</evidence>
<feature type="domain" description="4Fe-4S ferredoxin-type" evidence="4">
    <location>
        <begin position="1"/>
        <end position="30"/>
    </location>
</feature>
<dbReference type="InterPro" id="IPR052977">
    <property type="entry name" value="Polyferredoxin-like_ET"/>
</dbReference>
<dbReference type="EMBL" id="CYZU01000033">
    <property type="protein sequence ID" value="CUO77138.1"/>
    <property type="molecule type" value="Genomic_DNA"/>
</dbReference>
<dbReference type="InterPro" id="IPR007525">
    <property type="entry name" value="FrhB_FdhB_C"/>
</dbReference>
<dbReference type="OrthoDB" id="430408at2"/>
<protein>
    <submittedName>
        <fullName evidence="5">Ferredoxin</fullName>
    </submittedName>
</protein>
<dbReference type="PANTHER" id="PTHR43193">
    <property type="match status" value="1"/>
</dbReference>
<keyword evidence="2" id="KW-0408">Iron</keyword>
<dbReference type="GO" id="GO:0051536">
    <property type="term" value="F:iron-sulfur cluster binding"/>
    <property type="evidence" value="ECO:0007669"/>
    <property type="project" value="UniProtKB-KW"/>
</dbReference>
<keyword evidence="1" id="KW-0479">Metal-binding</keyword>
<sequence length="401" mass="46566">MTYLCEKSKCTGCMACFNKCPISAISIVDDEEGFKHPNINKESCIKCGACQNVCPILKRVKPYNFPKEVYACWCKDEGIRFKSSSGGVFTVLATKILEKNGRVYGAKVEADGRVVHFRGTCLNDLENMRGSKYVQSEIGTCFQQVKRDLEGQTPVLFTGTPCQVAGLRNYLGKDYEDLICCDLVCHGVPSPKIFKEYLMYMEKKYKGTPQRLWFRDKTKGWEEFCMKIQFSTGMVYKESTYKDVYIRGFLRNLYLRNSCYDCIYTNVDRISDLTIADFWGYRRDSWKARDNDKGISMCIINSKKGRSLYNEIIEGLVSHKKNIKEAVAGNTCLSKSFEKPELREAFWNDFFELGYEYVIEKYCYPEKRNLLQRLKGSRFGIEYGYMKRWIKSFIRITNNKV</sequence>
<name>A0A174HVG9_9FIRM</name>
<dbReference type="PANTHER" id="PTHR43193:SF2">
    <property type="entry name" value="POLYFERREDOXIN PROTEIN FWDF"/>
    <property type="match status" value="1"/>
</dbReference>
<dbReference type="InterPro" id="IPR007516">
    <property type="entry name" value="Co_F420_Hydgase/DH_bsu_N"/>
</dbReference>
<dbReference type="Gene3D" id="3.30.70.20">
    <property type="match status" value="1"/>
</dbReference>
<keyword evidence="3" id="KW-0411">Iron-sulfur</keyword>
<evidence type="ECO:0000256" key="2">
    <source>
        <dbReference type="ARBA" id="ARBA00023004"/>
    </source>
</evidence>
<dbReference type="GO" id="GO:0046872">
    <property type="term" value="F:metal ion binding"/>
    <property type="evidence" value="ECO:0007669"/>
    <property type="project" value="UniProtKB-KW"/>
</dbReference>
<gene>
    <name evidence="5" type="ORF">ERS852491_03256</name>
</gene>
<dbReference type="Pfam" id="PF12838">
    <property type="entry name" value="Fer4_7"/>
    <property type="match status" value="1"/>
</dbReference>
<dbReference type="RefSeq" id="WP_055154236.1">
    <property type="nucleotide sequence ID" value="NZ_CYZU01000033.1"/>
</dbReference>
<feature type="domain" description="4Fe-4S ferredoxin-type" evidence="4">
    <location>
        <begin position="35"/>
        <end position="65"/>
    </location>
</feature>
<organism evidence="5 6">
    <name type="scientific">Faecalicatena contorta</name>
    <dbReference type="NCBI Taxonomy" id="39482"/>
    <lineage>
        <taxon>Bacteria</taxon>
        <taxon>Bacillati</taxon>
        <taxon>Bacillota</taxon>
        <taxon>Clostridia</taxon>
        <taxon>Lachnospirales</taxon>
        <taxon>Lachnospiraceae</taxon>
        <taxon>Faecalicatena</taxon>
    </lineage>
</organism>
<dbReference type="PROSITE" id="PS00198">
    <property type="entry name" value="4FE4S_FER_1"/>
    <property type="match status" value="1"/>
</dbReference>
<evidence type="ECO:0000313" key="6">
    <source>
        <dbReference type="Proteomes" id="UP000095544"/>
    </source>
</evidence>
<proteinExistence type="predicted"/>
<evidence type="ECO:0000259" key="4">
    <source>
        <dbReference type="PROSITE" id="PS51379"/>
    </source>
</evidence>
<dbReference type="Pfam" id="PF04432">
    <property type="entry name" value="FrhB_FdhB_C"/>
    <property type="match status" value="1"/>
</dbReference>
<dbReference type="Proteomes" id="UP000095544">
    <property type="component" value="Unassembled WGS sequence"/>
</dbReference>
<dbReference type="SUPFAM" id="SSF54862">
    <property type="entry name" value="4Fe-4S ferredoxins"/>
    <property type="match status" value="1"/>
</dbReference>
<evidence type="ECO:0000256" key="3">
    <source>
        <dbReference type="ARBA" id="ARBA00023014"/>
    </source>
</evidence>
<dbReference type="STRING" id="39482.ERS852491_03256"/>
<dbReference type="AlphaFoldDB" id="A0A174HVG9"/>
<reference evidence="5 6" key="1">
    <citation type="submission" date="2015-09" db="EMBL/GenBank/DDBJ databases">
        <authorList>
            <consortium name="Pathogen Informatics"/>
        </authorList>
    </citation>
    <scope>NUCLEOTIDE SEQUENCE [LARGE SCALE GENOMIC DNA]</scope>
    <source>
        <strain evidence="5 6">2789STDY5834876</strain>
    </source>
</reference>
<dbReference type="InterPro" id="IPR017896">
    <property type="entry name" value="4Fe4S_Fe-S-bd"/>
</dbReference>
<accession>A0A174HVG9</accession>
<dbReference type="Pfam" id="PF04422">
    <property type="entry name" value="FrhB_FdhB_N"/>
    <property type="match status" value="1"/>
</dbReference>
<evidence type="ECO:0000256" key="1">
    <source>
        <dbReference type="ARBA" id="ARBA00022723"/>
    </source>
</evidence>
<dbReference type="InterPro" id="IPR017900">
    <property type="entry name" value="4Fe4S_Fe_S_CS"/>
</dbReference>
<dbReference type="PROSITE" id="PS51379">
    <property type="entry name" value="4FE4S_FER_2"/>
    <property type="match status" value="2"/>
</dbReference>